<accession>V6IYR8</accession>
<dbReference type="Pfam" id="PF00230">
    <property type="entry name" value="MIP"/>
    <property type="match status" value="1"/>
</dbReference>
<evidence type="ECO:0000256" key="1">
    <source>
        <dbReference type="ARBA" id="ARBA00004141"/>
    </source>
</evidence>
<comment type="similarity">
    <text evidence="2 7">Belongs to the MIP/aquaporin (TC 1.A.8) family.</text>
</comment>
<dbReference type="EMBL" id="AWTC01000008">
    <property type="protein sequence ID" value="EST11906.1"/>
    <property type="molecule type" value="Genomic_DNA"/>
</dbReference>
<dbReference type="PANTHER" id="PTHR43829:SF9">
    <property type="entry name" value="AQUAPORIN-9"/>
    <property type="match status" value="1"/>
</dbReference>
<feature type="transmembrane region" description="Helical" evidence="8">
    <location>
        <begin position="218"/>
        <end position="238"/>
    </location>
</feature>
<keyword evidence="6 8" id="KW-0472">Membrane</keyword>
<evidence type="ECO:0000256" key="3">
    <source>
        <dbReference type="ARBA" id="ARBA00022448"/>
    </source>
</evidence>
<evidence type="ECO:0000256" key="8">
    <source>
        <dbReference type="SAM" id="Phobius"/>
    </source>
</evidence>
<name>V6IYR8_9BACL</name>
<dbReference type="PROSITE" id="PS00221">
    <property type="entry name" value="MIP"/>
    <property type="match status" value="1"/>
</dbReference>
<feature type="transmembrane region" description="Helical" evidence="8">
    <location>
        <begin position="87"/>
        <end position="109"/>
    </location>
</feature>
<keyword evidence="10" id="KW-1185">Reference proteome</keyword>
<feature type="transmembrane region" description="Helical" evidence="8">
    <location>
        <begin position="168"/>
        <end position="186"/>
    </location>
</feature>
<feature type="transmembrane region" description="Helical" evidence="8">
    <location>
        <begin position="146"/>
        <end position="163"/>
    </location>
</feature>
<dbReference type="Gene3D" id="1.20.1080.10">
    <property type="entry name" value="Glycerol uptake facilitator protein"/>
    <property type="match status" value="1"/>
</dbReference>
<dbReference type="eggNOG" id="COG0580">
    <property type="taxonomic scope" value="Bacteria"/>
</dbReference>
<reference evidence="9 10" key="1">
    <citation type="journal article" date="2013" name="Genome Announc.">
        <title>Genome Sequence of Sporolactobacillus laevolacticus DSM442, an Efficient Polymer-Grade D-Lactate Producer from Agricultural Waste Cottonseed as a Nitrogen Source.</title>
        <authorList>
            <person name="Wang H."/>
            <person name="Wang L."/>
            <person name="Ju J."/>
            <person name="Yu B."/>
            <person name="Ma Y."/>
        </authorList>
    </citation>
    <scope>NUCLEOTIDE SEQUENCE [LARGE SCALE GENOMIC DNA]</scope>
    <source>
        <strain evidence="9 10">DSM 442</strain>
    </source>
</reference>
<evidence type="ECO:0000256" key="2">
    <source>
        <dbReference type="ARBA" id="ARBA00006175"/>
    </source>
</evidence>
<dbReference type="PRINTS" id="PR00783">
    <property type="entry name" value="MINTRINSICP"/>
</dbReference>
<keyword evidence="4 7" id="KW-0812">Transmembrane</keyword>
<feature type="transmembrane region" description="Helical" evidence="8">
    <location>
        <begin position="13"/>
        <end position="30"/>
    </location>
</feature>
<evidence type="ECO:0000313" key="10">
    <source>
        <dbReference type="Proteomes" id="UP000018296"/>
    </source>
</evidence>
<proteinExistence type="inferred from homology"/>
<dbReference type="Proteomes" id="UP000018296">
    <property type="component" value="Unassembled WGS sequence"/>
</dbReference>
<dbReference type="AlphaFoldDB" id="V6IYR8"/>
<dbReference type="InterPro" id="IPR023271">
    <property type="entry name" value="Aquaporin-like"/>
</dbReference>
<evidence type="ECO:0000313" key="9">
    <source>
        <dbReference type="EMBL" id="EST11906.1"/>
    </source>
</evidence>
<dbReference type="InterPro" id="IPR000425">
    <property type="entry name" value="MIP"/>
</dbReference>
<dbReference type="GO" id="GO:0015254">
    <property type="term" value="F:glycerol channel activity"/>
    <property type="evidence" value="ECO:0007669"/>
    <property type="project" value="TreeGrafter"/>
</dbReference>
<feature type="transmembrane region" description="Helical" evidence="8">
    <location>
        <begin position="42"/>
        <end position="63"/>
    </location>
</feature>
<dbReference type="GO" id="GO:0005886">
    <property type="term" value="C:plasma membrane"/>
    <property type="evidence" value="ECO:0007669"/>
    <property type="project" value="TreeGrafter"/>
</dbReference>
<comment type="subcellular location">
    <subcellularLocation>
        <location evidence="1">Membrane</location>
        <topology evidence="1">Multi-pass membrane protein</topology>
    </subcellularLocation>
</comment>
<evidence type="ECO:0000256" key="5">
    <source>
        <dbReference type="ARBA" id="ARBA00022989"/>
    </source>
</evidence>
<dbReference type="OrthoDB" id="9807293at2"/>
<dbReference type="PANTHER" id="PTHR43829">
    <property type="entry name" value="AQUAPORIN OR AQUAGLYCEROPORIN RELATED"/>
    <property type="match status" value="1"/>
</dbReference>
<dbReference type="SUPFAM" id="SSF81338">
    <property type="entry name" value="Aquaporin-like"/>
    <property type="match status" value="1"/>
</dbReference>
<gene>
    <name evidence="9" type="ORF">P343_09665</name>
</gene>
<dbReference type="PATRIC" id="fig|1395513.3.peg.1950"/>
<organism evidence="9 10">
    <name type="scientific">Sporolactobacillus laevolacticus DSM 442</name>
    <dbReference type="NCBI Taxonomy" id="1395513"/>
    <lineage>
        <taxon>Bacteria</taxon>
        <taxon>Bacillati</taxon>
        <taxon>Bacillota</taxon>
        <taxon>Bacilli</taxon>
        <taxon>Bacillales</taxon>
        <taxon>Sporolactobacillaceae</taxon>
        <taxon>Sporolactobacillus</taxon>
    </lineage>
</organism>
<keyword evidence="5 8" id="KW-1133">Transmembrane helix</keyword>
<sequence>MVYGLTVRWLSELLGTAIMIMLGNGAVANVELKGTKGYQNGWMIIAVGYGFGVMIPVMMFGPISGSQINPAITLALAVNGLQQWSNVVPYITAQFLGAMLGQLLLFLAYKPFYDQTDNPSRILGTCSTISASGSFVNGFINEFLGTFILVFSALLILNSHALIHTPGVAELGVGFLVWALVASLGGPTGPGLNPARDLGPRIVHALIPLKNKGTSQWTYAWIPVVAPILAGIAAVFLYKMIYFGQ</sequence>
<evidence type="ECO:0000256" key="6">
    <source>
        <dbReference type="ARBA" id="ARBA00023136"/>
    </source>
</evidence>
<dbReference type="RefSeq" id="WP_023510191.1">
    <property type="nucleotide sequence ID" value="NZ_AWTC01000008.1"/>
</dbReference>
<evidence type="ECO:0000256" key="7">
    <source>
        <dbReference type="RuleBase" id="RU000477"/>
    </source>
</evidence>
<evidence type="ECO:0000256" key="4">
    <source>
        <dbReference type="ARBA" id="ARBA00022692"/>
    </source>
</evidence>
<dbReference type="CDD" id="cd00333">
    <property type="entry name" value="MIP"/>
    <property type="match status" value="1"/>
</dbReference>
<dbReference type="STRING" id="1395513.P343_09665"/>
<comment type="caution">
    <text evidence="9">The sequence shown here is derived from an EMBL/GenBank/DDBJ whole genome shotgun (WGS) entry which is preliminary data.</text>
</comment>
<protein>
    <submittedName>
        <fullName evidence="9">Glycerol uptake permease</fullName>
    </submittedName>
</protein>
<dbReference type="InterPro" id="IPR022357">
    <property type="entry name" value="MIP_CS"/>
</dbReference>
<keyword evidence="3 7" id="KW-0813">Transport</keyword>
<dbReference type="InterPro" id="IPR050363">
    <property type="entry name" value="MIP/Aquaporin"/>
</dbReference>